<accession>A0A1I9SDZ7</accession>
<evidence type="ECO:0000313" key="2">
    <source>
        <dbReference type="Proteomes" id="UP000223183"/>
    </source>
</evidence>
<proteinExistence type="predicted"/>
<reference evidence="1 2" key="1">
    <citation type="submission" date="2016-08" db="EMBL/GenBank/DDBJ databases">
        <authorList>
            <person name="Bristol A.J."/>
            <person name="Almonte K.F."/>
            <person name="Kendera W.M."/>
            <person name="Nayek S."/>
            <person name="Syed N."/>
            <person name="Wagner P.E."/>
            <person name="Donegan-Quick R."/>
            <person name="Kim T."/>
            <person name="Visi D.K."/>
            <person name="Allen M.S."/>
            <person name="Hughes L.E."/>
            <person name="Garlena R.A."/>
            <person name="Russell D.A."/>
            <person name="Pope W.H."/>
            <person name="Jacobs-Sera D."/>
            <person name="Hendrix R.W."/>
            <person name="Hatfull G.F."/>
        </authorList>
    </citation>
    <scope>NUCLEOTIDE SEQUENCE [LARGE SCALE GENOMIC DNA]</scope>
</reference>
<dbReference type="EMBL" id="KX688102">
    <property type="protein sequence ID" value="AOZ65074.1"/>
    <property type="molecule type" value="Genomic_DNA"/>
</dbReference>
<dbReference type="Proteomes" id="UP000223183">
    <property type="component" value="Segment"/>
</dbReference>
<evidence type="ECO:0000313" key="1">
    <source>
        <dbReference type="EMBL" id="AOZ65074.1"/>
    </source>
</evidence>
<keyword evidence="2" id="KW-1185">Reference proteome</keyword>
<sequence>MTTTVDVMFQGNYKEYAFKTLVPGLVEGDAVLVKTRNGISIATVTSSPSRTPRNATAWAFQKVDAEALERAERRERALVELKTKVEEQQVMQLAYLLAEKDPSILALVKELEA</sequence>
<gene>
    <name evidence="1" type="ORF">SEA_OXYNFRIUS_37</name>
</gene>
<organism evidence="1 2">
    <name type="scientific">Arthrobacter phage Oxynfrius</name>
    <dbReference type="NCBI Taxonomy" id="1897429"/>
    <lineage>
        <taxon>Viruses</taxon>
        <taxon>Duplodnaviria</taxon>
        <taxon>Heunggongvirae</taxon>
        <taxon>Uroviricota</taxon>
        <taxon>Caudoviricetes</taxon>
        <taxon>Korravirus</taxon>
        <taxon>Korravirus oxynfrius</taxon>
    </lineage>
</organism>
<name>A0A1I9SDZ7_9CAUD</name>
<protein>
    <submittedName>
        <fullName evidence="1">Uncharacterized protein</fullName>
    </submittedName>
</protein>